<evidence type="ECO:0000256" key="1">
    <source>
        <dbReference type="SAM" id="MobiDB-lite"/>
    </source>
</evidence>
<feature type="compositionally biased region" description="Basic and acidic residues" evidence="1">
    <location>
        <begin position="1"/>
        <end position="29"/>
    </location>
</feature>
<evidence type="ECO:0000313" key="2">
    <source>
        <dbReference type="EMBL" id="CAI9155459.1"/>
    </source>
</evidence>
<keyword evidence="3" id="KW-1185">Reference proteome</keyword>
<protein>
    <submittedName>
        <fullName evidence="2">Uncharacterized protein</fullName>
    </submittedName>
</protein>
<feature type="region of interest" description="Disordered" evidence="1">
    <location>
        <begin position="1"/>
        <end position="51"/>
    </location>
</feature>
<sequence>MPEIMREMLRRGHRISEVREAGLREEGKRSTKSAPNTDPQLPRPAAGLQACRRSTQVRARAGERARVVRGDGKAELPVALVLPSRALSHTFTCTDLKVQFHQRLRLQEKGSEFIGSNMSQESDKCGRTGAFRNEGDRFDARVCATVGREGARATYGVTPAPGRPPPPRRPGRRALEATTSGVASGTARVRLASPGDCRLKRRGARLPGPPKASRGARPPRPGRELETRRGKAAGAAGRRAWVQSRPGSLPAGLAPASGPALCRLGEVGPRAGARGSRRWVPRPFLGFGGDTPFPLLSGASPAGNGLRPIGVRRATFPPCPVALSRRCGHSKETFLRALLLARWPWTFSD</sequence>
<dbReference type="EMBL" id="OX459948">
    <property type="protein sequence ID" value="CAI9155459.1"/>
    <property type="molecule type" value="Genomic_DNA"/>
</dbReference>
<gene>
    <name evidence="2" type="ORF">MRATA1EN1_LOCUS4421</name>
</gene>
<proteinExistence type="predicted"/>
<dbReference type="Proteomes" id="UP001176941">
    <property type="component" value="Chromosome 12"/>
</dbReference>
<name>A0ABN8Y6M3_RANTA</name>
<accession>A0ABN8Y6M3</accession>
<reference evidence="2" key="1">
    <citation type="submission" date="2023-04" db="EMBL/GenBank/DDBJ databases">
        <authorList>
            <consortium name="ELIXIR-Norway"/>
        </authorList>
    </citation>
    <scope>NUCLEOTIDE SEQUENCE [LARGE SCALE GENOMIC DNA]</scope>
</reference>
<feature type="region of interest" description="Disordered" evidence="1">
    <location>
        <begin position="154"/>
        <end position="241"/>
    </location>
</feature>
<organism evidence="2 3">
    <name type="scientific">Rangifer tarandus platyrhynchus</name>
    <name type="common">Svalbard reindeer</name>
    <dbReference type="NCBI Taxonomy" id="3082113"/>
    <lineage>
        <taxon>Eukaryota</taxon>
        <taxon>Metazoa</taxon>
        <taxon>Chordata</taxon>
        <taxon>Craniata</taxon>
        <taxon>Vertebrata</taxon>
        <taxon>Euteleostomi</taxon>
        <taxon>Mammalia</taxon>
        <taxon>Eutheria</taxon>
        <taxon>Laurasiatheria</taxon>
        <taxon>Artiodactyla</taxon>
        <taxon>Ruminantia</taxon>
        <taxon>Pecora</taxon>
        <taxon>Cervidae</taxon>
        <taxon>Odocoileinae</taxon>
        <taxon>Rangifer</taxon>
    </lineage>
</organism>
<feature type="compositionally biased region" description="Low complexity" evidence="1">
    <location>
        <begin position="232"/>
        <end position="241"/>
    </location>
</feature>
<evidence type="ECO:0000313" key="3">
    <source>
        <dbReference type="Proteomes" id="UP001176941"/>
    </source>
</evidence>